<proteinExistence type="predicted"/>
<dbReference type="InterPro" id="IPR011706">
    <property type="entry name" value="Cu-oxidase_C"/>
</dbReference>
<name>A0A0L6JIW7_9FIRM</name>
<dbReference type="GO" id="GO:0016491">
    <property type="term" value="F:oxidoreductase activity"/>
    <property type="evidence" value="ECO:0007669"/>
    <property type="project" value="UniProtKB-KW"/>
</dbReference>
<keyword evidence="2" id="KW-0560">Oxidoreductase</keyword>
<dbReference type="Proteomes" id="UP000036923">
    <property type="component" value="Unassembled WGS sequence"/>
</dbReference>
<evidence type="ECO:0000259" key="5">
    <source>
        <dbReference type="Pfam" id="PF07731"/>
    </source>
</evidence>
<protein>
    <submittedName>
        <fullName evidence="7">Multicopper oxidase type 3</fullName>
    </submittedName>
</protein>
<dbReference type="PATRIC" id="fig|398512.5.peg.932"/>
<evidence type="ECO:0000313" key="8">
    <source>
        <dbReference type="Proteomes" id="UP000036923"/>
    </source>
</evidence>
<dbReference type="Pfam" id="PF07731">
    <property type="entry name" value="Cu-oxidase_2"/>
    <property type="match status" value="1"/>
</dbReference>
<dbReference type="PROSITE" id="PS00079">
    <property type="entry name" value="MULTICOPPER_OXIDASE1"/>
    <property type="match status" value="1"/>
</dbReference>
<feature type="domain" description="Plastocyanin-like" evidence="6">
    <location>
        <begin position="58"/>
        <end position="167"/>
    </location>
</feature>
<organism evidence="7 8">
    <name type="scientific">Pseudobacteroides cellulosolvens ATCC 35603 = DSM 2933</name>
    <dbReference type="NCBI Taxonomy" id="398512"/>
    <lineage>
        <taxon>Bacteria</taxon>
        <taxon>Bacillati</taxon>
        <taxon>Bacillota</taxon>
        <taxon>Clostridia</taxon>
        <taxon>Eubacteriales</taxon>
        <taxon>Oscillospiraceae</taxon>
        <taxon>Pseudobacteroides</taxon>
    </lineage>
</organism>
<dbReference type="SUPFAM" id="SSF49503">
    <property type="entry name" value="Cupredoxins"/>
    <property type="match status" value="2"/>
</dbReference>
<gene>
    <name evidence="7" type="ORF">Bccel_0898</name>
</gene>
<accession>A0A0L6JIW7</accession>
<dbReference type="InterPro" id="IPR045087">
    <property type="entry name" value="Cu-oxidase_fam"/>
</dbReference>
<keyword evidence="8" id="KW-1185">Reference proteome</keyword>
<reference evidence="8" key="1">
    <citation type="submission" date="2015-07" db="EMBL/GenBank/DDBJ databases">
        <title>Near-Complete Genome Sequence of the Cellulolytic Bacterium Bacteroides (Pseudobacteroides) cellulosolvens ATCC 35603.</title>
        <authorList>
            <person name="Dassa B."/>
            <person name="Utturkar S.M."/>
            <person name="Klingeman D.M."/>
            <person name="Hurt R.A."/>
            <person name="Keller M."/>
            <person name="Xu J."/>
            <person name="Reddy Y.H.K."/>
            <person name="Borovok I."/>
            <person name="Grinberg I.R."/>
            <person name="Lamed R."/>
            <person name="Zhivin O."/>
            <person name="Bayer E.A."/>
            <person name="Brown S.D."/>
        </authorList>
    </citation>
    <scope>NUCLEOTIDE SEQUENCE [LARGE SCALE GENOMIC DNA]</scope>
    <source>
        <strain evidence="8">DSM 2933</strain>
    </source>
</reference>
<evidence type="ECO:0000256" key="3">
    <source>
        <dbReference type="ARBA" id="ARBA00023008"/>
    </source>
</evidence>
<dbReference type="InterPro" id="IPR011707">
    <property type="entry name" value="Cu-oxidase-like_N"/>
</dbReference>
<dbReference type="GO" id="GO:0005507">
    <property type="term" value="F:copper ion binding"/>
    <property type="evidence" value="ECO:0007669"/>
    <property type="project" value="InterPro"/>
</dbReference>
<feature type="region of interest" description="Disordered" evidence="4">
    <location>
        <begin position="101"/>
        <end position="123"/>
    </location>
</feature>
<evidence type="ECO:0000256" key="4">
    <source>
        <dbReference type="SAM" id="MobiDB-lite"/>
    </source>
</evidence>
<evidence type="ECO:0000256" key="1">
    <source>
        <dbReference type="ARBA" id="ARBA00022723"/>
    </source>
</evidence>
<dbReference type="InterPro" id="IPR008972">
    <property type="entry name" value="Cupredoxin"/>
</dbReference>
<evidence type="ECO:0000313" key="7">
    <source>
        <dbReference type="EMBL" id="KNY25638.1"/>
    </source>
</evidence>
<sequence length="322" mass="36774">MNPNTFNEPMNKCFIYGKSGYSSKWENQVSAPDMEIADYRQEGNIRHFYLVAEPIKHNILSNLTIEALGYNKTTPGPLIIMKQGEWIYLTVENRMEHPTSLHVHGLSKPNSQDGAPDIEPTTPRIEPGKSYTYKFLCWQAGTFFYHSPEAFQVAQGLIGAFIVLPRDEYISPYLIPHHDYVLLIQQWEIPQPELGKVFPGTYKPNKFDRNPNFFTINGKSFPDTSPIYFRLGEKIRIRFITKTSQSHSMHLHGHDFRVVSINGFPRPGFWDDTIDVASGRRVDVELIANNPGIWPLNGTKTFHQSNNGESPGGMITKIVYVK</sequence>
<comment type="caution">
    <text evidence="7">The sequence shown here is derived from an EMBL/GenBank/DDBJ whole genome shotgun (WGS) entry which is preliminary data.</text>
</comment>
<evidence type="ECO:0000256" key="2">
    <source>
        <dbReference type="ARBA" id="ARBA00023002"/>
    </source>
</evidence>
<dbReference type="OrthoDB" id="9757546at2"/>
<dbReference type="eggNOG" id="COG2132">
    <property type="taxonomic scope" value="Bacteria"/>
</dbReference>
<dbReference type="AlphaFoldDB" id="A0A0L6JIW7"/>
<dbReference type="InterPro" id="IPR033138">
    <property type="entry name" value="Cu_oxidase_CS"/>
</dbReference>
<dbReference type="PANTHER" id="PTHR11709:SF394">
    <property type="entry name" value="FI03373P-RELATED"/>
    <property type="match status" value="1"/>
</dbReference>
<dbReference type="CDD" id="cd04202">
    <property type="entry name" value="CuRO_D2_2dMcoN_like"/>
    <property type="match status" value="1"/>
</dbReference>
<dbReference type="RefSeq" id="WP_050753100.1">
    <property type="nucleotide sequence ID" value="NZ_LGTC01000001.1"/>
</dbReference>
<dbReference type="STRING" id="398512.Bccel_0898"/>
<feature type="domain" description="Plastocyanin-like" evidence="5">
    <location>
        <begin position="203"/>
        <end position="305"/>
    </location>
</feature>
<evidence type="ECO:0000259" key="6">
    <source>
        <dbReference type="Pfam" id="PF07732"/>
    </source>
</evidence>
<keyword evidence="1" id="KW-0479">Metal-binding</keyword>
<dbReference type="Pfam" id="PF07732">
    <property type="entry name" value="Cu-oxidase_3"/>
    <property type="match status" value="1"/>
</dbReference>
<dbReference type="EMBL" id="LGTC01000001">
    <property type="protein sequence ID" value="KNY25638.1"/>
    <property type="molecule type" value="Genomic_DNA"/>
</dbReference>
<keyword evidence="3" id="KW-0186">Copper</keyword>
<dbReference type="Gene3D" id="2.60.40.420">
    <property type="entry name" value="Cupredoxins - blue copper proteins"/>
    <property type="match status" value="2"/>
</dbReference>
<dbReference type="PANTHER" id="PTHR11709">
    <property type="entry name" value="MULTI-COPPER OXIDASE"/>
    <property type="match status" value="1"/>
</dbReference>